<proteinExistence type="predicted"/>
<name>A0A450WI86_9GAMM</name>
<evidence type="ECO:0000313" key="1">
    <source>
        <dbReference type="EMBL" id="VFK16741.1"/>
    </source>
</evidence>
<gene>
    <name evidence="1" type="ORF">BECKLFY1418C_GA0070996_102548</name>
</gene>
<protein>
    <submittedName>
        <fullName evidence="1">Uncharacterized protein</fullName>
    </submittedName>
</protein>
<sequence>MLNIAYAIERAMFMASWTDIVCWYGVDESLDRWEIEQWLDYGKTRKTGLLDNDVAKYVLDDLAGELLYVEDSPNLMHVRYIDYMSYFAGRKDRQSERMKARAFHESMDRPDNVPLSEFYGIPFSLVGIGLESVDIPFLSRVWRM</sequence>
<accession>A0A450WI86</accession>
<reference evidence="1" key="1">
    <citation type="submission" date="2019-02" db="EMBL/GenBank/DDBJ databases">
        <authorList>
            <person name="Gruber-Vodicka R. H."/>
            <person name="Seah K. B. B."/>
        </authorList>
    </citation>
    <scope>NUCLEOTIDE SEQUENCE</scope>
    <source>
        <strain evidence="1">BECK_BY7</strain>
    </source>
</reference>
<dbReference type="EMBL" id="CAADFN010000025">
    <property type="protein sequence ID" value="VFK16741.1"/>
    <property type="molecule type" value="Genomic_DNA"/>
</dbReference>
<dbReference type="AlphaFoldDB" id="A0A450WI86"/>
<organism evidence="1">
    <name type="scientific">Candidatus Kentrum sp. LFY</name>
    <dbReference type="NCBI Taxonomy" id="2126342"/>
    <lineage>
        <taxon>Bacteria</taxon>
        <taxon>Pseudomonadati</taxon>
        <taxon>Pseudomonadota</taxon>
        <taxon>Gammaproteobacteria</taxon>
        <taxon>Candidatus Kentrum</taxon>
    </lineage>
</organism>